<dbReference type="EMBL" id="GIFC01012856">
    <property type="protein sequence ID" value="MXU94939.1"/>
    <property type="molecule type" value="Transcribed_RNA"/>
</dbReference>
<organism evidence="3">
    <name type="scientific">Ixodes ricinus</name>
    <name type="common">Common tick</name>
    <name type="synonym">Acarus ricinus</name>
    <dbReference type="NCBI Taxonomy" id="34613"/>
    <lineage>
        <taxon>Eukaryota</taxon>
        <taxon>Metazoa</taxon>
        <taxon>Ecdysozoa</taxon>
        <taxon>Arthropoda</taxon>
        <taxon>Chelicerata</taxon>
        <taxon>Arachnida</taxon>
        <taxon>Acari</taxon>
        <taxon>Parasitiformes</taxon>
        <taxon>Ixodida</taxon>
        <taxon>Ixodoidea</taxon>
        <taxon>Ixodidae</taxon>
        <taxon>Ixodinae</taxon>
        <taxon>Ixodes</taxon>
    </lineage>
</organism>
<feature type="region of interest" description="Disordered" evidence="1">
    <location>
        <begin position="104"/>
        <end position="145"/>
    </location>
</feature>
<feature type="chain" id="PRO_5025680494" evidence="2">
    <location>
        <begin position="16"/>
        <end position="174"/>
    </location>
</feature>
<evidence type="ECO:0000256" key="1">
    <source>
        <dbReference type="SAM" id="MobiDB-lite"/>
    </source>
</evidence>
<sequence>MILMATSLPVGTCLASFTLAKLPLPMVLSSRYRPMWGSSEVRLREDAVVRGASIDASSPGGDLGSLKTGPWSVVTDSWTVWRGVRTLDMATVRGRNLTVPPFWTWGPGGSSGQSRRREVRAGNTRRLKGTHRRPRRVPRRSHPPSRSAVCRVARCGARAPGRFTCAQVHTHCRL</sequence>
<feature type="signal peptide" evidence="2">
    <location>
        <begin position="1"/>
        <end position="15"/>
    </location>
</feature>
<name>A0A6B0UYP3_IXORI</name>
<proteinExistence type="predicted"/>
<protein>
    <submittedName>
        <fullName evidence="3">Putative secreted protein</fullName>
    </submittedName>
</protein>
<reference evidence="3" key="1">
    <citation type="submission" date="2019-12" db="EMBL/GenBank/DDBJ databases">
        <title>An insight into the sialome of adult female Ixodes ricinus ticks feeding for 6 days.</title>
        <authorList>
            <person name="Perner J."/>
            <person name="Ribeiro J.M.C."/>
        </authorList>
    </citation>
    <scope>NUCLEOTIDE SEQUENCE</scope>
    <source>
        <strain evidence="3">Semi-engorged</strain>
        <tissue evidence="3">Salivary glands</tissue>
    </source>
</reference>
<accession>A0A6B0UYP3</accession>
<evidence type="ECO:0000256" key="2">
    <source>
        <dbReference type="SAM" id="SignalP"/>
    </source>
</evidence>
<feature type="compositionally biased region" description="Basic residues" evidence="1">
    <location>
        <begin position="123"/>
        <end position="143"/>
    </location>
</feature>
<keyword evidence="2" id="KW-0732">Signal</keyword>
<evidence type="ECO:0000313" key="3">
    <source>
        <dbReference type="EMBL" id="MXU94939.1"/>
    </source>
</evidence>
<dbReference type="AlphaFoldDB" id="A0A6B0UYP3"/>